<dbReference type="Proteomes" id="UP000239001">
    <property type="component" value="Unassembled WGS sequence"/>
</dbReference>
<evidence type="ECO:0000313" key="3">
    <source>
        <dbReference type="Proteomes" id="UP000239001"/>
    </source>
</evidence>
<dbReference type="EMBL" id="PXOH01000022">
    <property type="protein sequence ID" value="PSF35192.1"/>
    <property type="molecule type" value="Genomic_DNA"/>
</dbReference>
<protein>
    <submittedName>
        <fullName evidence="2">Carbonic anhydrase</fullName>
    </submittedName>
</protein>
<dbReference type="GO" id="GO:0004089">
    <property type="term" value="F:carbonate dehydratase activity"/>
    <property type="evidence" value="ECO:0007669"/>
    <property type="project" value="InterPro"/>
</dbReference>
<feature type="chain" id="PRO_5015550863" evidence="1">
    <location>
        <begin position="35"/>
        <end position="175"/>
    </location>
</feature>
<dbReference type="OrthoDB" id="288525at2"/>
<dbReference type="Pfam" id="PF20393">
    <property type="entry name" value="Pro_CA_2"/>
    <property type="match status" value="1"/>
</dbReference>
<reference evidence="2 3" key="1">
    <citation type="submission" date="2018-03" db="EMBL/GenBank/DDBJ databases">
        <title>The ancient ancestry and fast evolution of plastids.</title>
        <authorList>
            <person name="Moore K.R."/>
            <person name="Magnabosco C."/>
            <person name="Momper L."/>
            <person name="Gold D.A."/>
            <person name="Bosak T."/>
            <person name="Fournier G.P."/>
        </authorList>
    </citation>
    <scope>NUCLEOTIDE SEQUENCE [LARGE SCALE GENOMIC DNA]</scope>
    <source>
        <strain evidence="2 3">CCALA 016</strain>
    </source>
</reference>
<gene>
    <name evidence="2" type="ORF">C7H19_17580</name>
</gene>
<dbReference type="InterPro" id="IPR036874">
    <property type="entry name" value="Carbonic_anhydrase_sf"/>
</dbReference>
<sequence>MNTTCNCHRRWFLRSLLSASILLPSLSFSRSAFSLPIQPKALVLTCIDYRFFDGEQTFLKEKNLKNQYDWTALAGASLALTGFPHDEDAVAFWDQLALSEQLHHIQKVIIIDHQDCGAYAKKIDTNLSKDPEREKQIHRQYLTKASQEILSRYPQLEIEMYLATLAGEFIEILPN</sequence>
<accession>A0A2T1LUH8</accession>
<dbReference type="AlphaFoldDB" id="A0A2T1LUH8"/>
<dbReference type="Gene3D" id="3.40.1050.10">
    <property type="entry name" value="Carbonic anhydrase"/>
    <property type="match status" value="1"/>
</dbReference>
<keyword evidence="1" id="KW-0732">Signal</keyword>
<dbReference type="InterPro" id="IPR046871">
    <property type="entry name" value="Pro_CA_2"/>
</dbReference>
<keyword evidence="3" id="KW-1185">Reference proteome</keyword>
<dbReference type="GO" id="GO:0008270">
    <property type="term" value="F:zinc ion binding"/>
    <property type="evidence" value="ECO:0007669"/>
    <property type="project" value="InterPro"/>
</dbReference>
<comment type="caution">
    <text evidence="2">The sequence shown here is derived from an EMBL/GenBank/DDBJ whole genome shotgun (WGS) entry which is preliminary data.</text>
</comment>
<organism evidence="2 3">
    <name type="scientific">Aphanothece hegewaldii CCALA 016</name>
    <dbReference type="NCBI Taxonomy" id="2107694"/>
    <lineage>
        <taxon>Bacteria</taxon>
        <taxon>Bacillati</taxon>
        <taxon>Cyanobacteriota</taxon>
        <taxon>Cyanophyceae</taxon>
        <taxon>Oscillatoriophycideae</taxon>
        <taxon>Chroococcales</taxon>
        <taxon>Aphanothecaceae</taxon>
        <taxon>Aphanothece</taxon>
    </lineage>
</organism>
<dbReference type="RefSeq" id="WP_106458229.1">
    <property type="nucleotide sequence ID" value="NZ_PXOH01000022.1"/>
</dbReference>
<feature type="signal peptide" evidence="1">
    <location>
        <begin position="1"/>
        <end position="34"/>
    </location>
</feature>
<name>A0A2T1LUH8_9CHRO</name>
<evidence type="ECO:0000256" key="1">
    <source>
        <dbReference type="SAM" id="SignalP"/>
    </source>
</evidence>
<evidence type="ECO:0000313" key="2">
    <source>
        <dbReference type="EMBL" id="PSF35192.1"/>
    </source>
</evidence>
<reference evidence="2 3" key="2">
    <citation type="submission" date="2018-03" db="EMBL/GenBank/DDBJ databases">
        <authorList>
            <person name="Keele B.F."/>
        </authorList>
    </citation>
    <scope>NUCLEOTIDE SEQUENCE [LARGE SCALE GENOMIC DNA]</scope>
    <source>
        <strain evidence="2 3">CCALA 016</strain>
    </source>
</reference>
<proteinExistence type="predicted"/>
<dbReference type="SUPFAM" id="SSF53056">
    <property type="entry name" value="beta-carbonic anhydrase, cab"/>
    <property type="match status" value="1"/>
</dbReference>